<accession>A0ABV6VXM1</accession>
<comment type="similarity">
    <text evidence="1">Belongs to the Nudix hydrolase family.</text>
</comment>
<gene>
    <name evidence="3" type="ORF">ACEZDE_17480</name>
</gene>
<evidence type="ECO:0000313" key="3">
    <source>
        <dbReference type="EMBL" id="MFC1418418.1"/>
    </source>
</evidence>
<dbReference type="PROSITE" id="PS51462">
    <property type="entry name" value="NUDIX"/>
    <property type="match status" value="1"/>
</dbReference>
<reference evidence="3 4" key="1">
    <citation type="submission" date="2024-09" db="EMBL/GenBank/DDBJ databases">
        <authorList>
            <person name="Lee S.D."/>
        </authorList>
    </citation>
    <scope>NUCLEOTIDE SEQUENCE [LARGE SCALE GENOMIC DNA]</scope>
    <source>
        <strain evidence="3 4">N8-3</strain>
    </source>
</reference>
<protein>
    <submittedName>
        <fullName evidence="3">NUDIX hydrolase</fullName>
    </submittedName>
</protein>
<dbReference type="PANTHER" id="PTHR43736">
    <property type="entry name" value="ADP-RIBOSE PYROPHOSPHATASE"/>
    <property type="match status" value="1"/>
</dbReference>
<dbReference type="PANTHER" id="PTHR43736:SF1">
    <property type="entry name" value="DIHYDRONEOPTERIN TRIPHOSPHATE DIPHOSPHATASE"/>
    <property type="match status" value="1"/>
</dbReference>
<dbReference type="Gene3D" id="3.90.79.10">
    <property type="entry name" value="Nucleoside Triphosphate Pyrophosphohydrolase"/>
    <property type="match status" value="1"/>
</dbReference>
<dbReference type="Pfam" id="PF00293">
    <property type="entry name" value="NUDIX"/>
    <property type="match status" value="1"/>
</dbReference>
<organism evidence="3 4">
    <name type="scientific">Streptacidiphilus cavernicola</name>
    <dbReference type="NCBI Taxonomy" id="3342716"/>
    <lineage>
        <taxon>Bacteria</taxon>
        <taxon>Bacillati</taxon>
        <taxon>Actinomycetota</taxon>
        <taxon>Actinomycetes</taxon>
        <taxon>Kitasatosporales</taxon>
        <taxon>Streptomycetaceae</taxon>
        <taxon>Streptacidiphilus</taxon>
    </lineage>
</organism>
<name>A0ABV6VXM1_9ACTN</name>
<dbReference type="InterPro" id="IPR015797">
    <property type="entry name" value="NUDIX_hydrolase-like_dom_sf"/>
</dbReference>
<sequence length="180" mass="19938">MPITSDHIRETIAAYLEGHPQDGPAMSVPLVLLEEVDDLTNRKEYRGHVTAGAVLTNPSGRVLFIHHLALDKWLLPGGHVEDDDPNLMHAALRELEEETGICPENVTPVSDVPVHIDVHPIPANEDKGEDAHLHIDFRFMFTTVSDVAELQAEEVTDSSWRGIETIADVDLRARVAAVHR</sequence>
<proteinExistence type="inferred from homology"/>
<evidence type="ECO:0000259" key="2">
    <source>
        <dbReference type="PROSITE" id="PS51462"/>
    </source>
</evidence>
<comment type="caution">
    <text evidence="3">The sequence shown here is derived from an EMBL/GenBank/DDBJ whole genome shotgun (WGS) entry which is preliminary data.</text>
</comment>
<feature type="domain" description="Nudix hydrolase" evidence="2">
    <location>
        <begin position="46"/>
        <end position="180"/>
    </location>
</feature>
<keyword evidence="3" id="KW-0378">Hydrolase</keyword>
<dbReference type="GO" id="GO:0016787">
    <property type="term" value="F:hydrolase activity"/>
    <property type="evidence" value="ECO:0007669"/>
    <property type="project" value="UniProtKB-KW"/>
</dbReference>
<evidence type="ECO:0000313" key="4">
    <source>
        <dbReference type="Proteomes" id="UP001592531"/>
    </source>
</evidence>
<dbReference type="CDD" id="cd03674">
    <property type="entry name" value="NUDIX_Hydrolase"/>
    <property type="match status" value="1"/>
</dbReference>
<dbReference type="EMBL" id="JBHFAB010000012">
    <property type="protein sequence ID" value="MFC1418418.1"/>
    <property type="molecule type" value="Genomic_DNA"/>
</dbReference>
<evidence type="ECO:0000256" key="1">
    <source>
        <dbReference type="ARBA" id="ARBA00005582"/>
    </source>
</evidence>
<dbReference type="RefSeq" id="WP_380537215.1">
    <property type="nucleotide sequence ID" value="NZ_JBHFAB010000012.1"/>
</dbReference>
<dbReference type="Proteomes" id="UP001592531">
    <property type="component" value="Unassembled WGS sequence"/>
</dbReference>
<dbReference type="SUPFAM" id="SSF55811">
    <property type="entry name" value="Nudix"/>
    <property type="match status" value="1"/>
</dbReference>
<dbReference type="InterPro" id="IPR000086">
    <property type="entry name" value="NUDIX_hydrolase_dom"/>
</dbReference>
<keyword evidence="4" id="KW-1185">Reference proteome</keyword>